<reference evidence="2" key="1">
    <citation type="submission" date="2020-08" db="EMBL/GenBank/DDBJ databases">
        <title>Genome public.</title>
        <authorList>
            <person name="Liu C."/>
            <person name="Sun Q."/>
        </authorList>
    </citation>
    <scope>NUCLEOTIDE SEQUENCE</scope>
    <source>
        <strain evidence="2">NSJ-40</strain>
    </source>
</reference>
<organism evidence="2 3">
    <name type="scientific">Yeguia hominis</name>
    <dbReference type="NCBI Taxonomy" id="2763662"/>
    <lineage>
        <taxon>Bacteria</taxon>
        <taxon>Bacillati</taxon>
        <taxon>Bacillota</taxon>
        <taxon>Clostridia</taxon>
        <taxon>Eubacteriales</taxon>
        <taxon>Yeguiaceae</taxon>
        <taxon>Yeguia</taxon>
    </lineage>
</organism>
<evidence type="ECO:0000313" key="2">
    <source>
        <dbReference type="EMBL" id="MBC8533802.1"/>
    </source>
</evidence>
<dbReference type="SUPFAM" id="SSF51658">
    <property type="entry name" value="Xylose isomerase-like"/>
    <property type="match status" value="1"/>
</dbReference>
<dbReference type="GO" id="GO:0016853">
    <property type="term" value="F:isomerase activity"/>
    <property type="evidence" value="ECO:0007669"/>
    <property type="project" value="UniProtKB-KW"/>
</dbReference>
<dbReference type="AlphaFoldDB" id="A0A926D9H5"/>
<name>A0A926D9H5_9FIRM</name>
<keyword evidence="2" id="KW-0413">Isomerase</keyword>
<dbReference type="Proteomes" id="UP000651482">
    <property type="component" value="Unassembled WGS sequence"/>
</dbReference>
<accession>A0A926D9H5</accession>
<evidence type="ECO:0000313" key="3">
    <source>
        <dbReference type="Proteomes" id="UP000651482"/>
    </source>
</evidence>
<gene>
    <name evidence="2" type="ORF">IAG03_07250</name>
</gene>
<dbReference type="InterPro" id="IPR036237">
    <property type="entry name" value="Xyl_isomerase-like_sf"/>
</dbReference>
<dbReference type="InterPro" id="IPR013022">
    <property type="entry name" value="Xyl_isomerase-like_TIM-brl"/>
</dbReference>
<dbReference type="Pfam" id="PF01261">
    <property type="entry name" value="AP_endonuc_2"/>
    <property type="match status" value="1"/>
</dbReference>
<dbReference type="Gene3D" id="3.20.20.150">
    <property type="entry name" value="Divalent-metal-dependent TIM barrel enzymes"/>
    <property type="match status" value="1"/>
</dbReference>
<dbReference type="InterPro" id="IPR050312">
    <property type="entry name" value="IolE/XylAMocC-like"/>
</dbReference>
<dbReference type="PANTHER" id="PTHR12110">
    <property type="entry name" value="HYDROXYPYRUVATE ISOMERASE"/>
    <property type="match status" value="1"/>
</dbReference>
<keyword evidence="3" id="KW-1185">Reference proteome</keyword>
<protein>
    <submittedName>
        <fullName evidence="2">Sugar phosphate isomerase/epimerase</fullName>
    </submittedName>
</protein>
<proteinExistence type="predicted"/>
<comment type="caution">
    <text evidence="2">The sequence shown here is derived from an EMBL/GenBank/DDBJ whole genome shotgun (WGS) entry which is preliminary data.</text>
</comment>
<dbReference type="EMBL" id="JACRSN010000009">
    <property type="protein sequence ID" value="MBC8533802.1"/>
    <property type="molecule type" value="Genomic_DNA"/>
</dbReference>
<sequence>MLRGDVAVKLGISTACLYPMETERALETLVPMGFQAYEVFFNTFRELEPDFVKHLRSLANGGEFVSIHPFTSGFETMLLFSSYRRRFEDTLEKYRRYFDAANQLGAKIFVLHGEREPERSTITEEEYFSRYVAIYRLGQEYGITVAQENVNRFRSECPLFIQRMRAALGEECAFVFDVKQAVRAGKDPYEMLCAMGEQLVHVHINDNTPQEDCLLPGRGIMDYERLRKMLQSFSYNSCILLEVYQKNFGELSEIMDAKTCLEHFF</sequence>
<feature type="domain" description="Xylose isomerase-like TIM barrel" evidence="1">
    <location>
        <begin position="32"/>
        <end position="247"/>
    </location>
</feature>
<evidence type="ECO:0000259" key="1">
    <source>
        <dbReference type="Pfam" id="PF01261"/>
    </source>
</evidence>